<feature type="compositionally biased region" description="Low complexity" evidence="1">
    <location>
        <begin position="356"/>
        <end position="366"/>
    </location>
</feature>
<dbReference type="InParanoid" id="A0A3N4LUM6"/>
<dbReference type="EMBL" id="ML121540">
    <property type="protein sequence ID" value="RPB24902.1"/>
    <property type="molecule type" value="Genomic_DNA"/>
</dbReference>
<name>A0A3N4LUM6_9PEZI</name>
<proteinExistence type="predicted"/>
<gene>
    <name evidence="2" type="ORF">L211DRAFT_867758</name>
</gene>
<feature type="compositionally biased region" description="Basic residues" evidence="1">
    <location>
        <begin position="382"/>
        <end position="392"/>
    </location>
</feature>
<feature type="region of interest" description="Disordered" evidence="1">
    <location>
        <begin position="354"/>
        <end position="392"/>
    </location>
</feature>
<evidence type="ECO:0000256" key="1">
    <source>
        <dbReference type="SAM" id="MobiDB-lite"/>
    </source>
</evidence>
<keyword evidence="3" id="KW-1185">Reference proteome</keyword>
<evidence type="ECO:0000313" key="3">
    <source>
        <dbReference type="Proteomes" id="UP000267821"/>
    </source>
</evidence>
<dbReference type="AlphaFoldDB" id="A0A3N4LUM6"/>
<feature type="compositionally biased region" description="Polar residues" evidence="1">
    <location>
        <begin position="30"/>
        <end position="40"/>
    </location>
</feature>
<feature type="region of interest" description="Disordered" evidence="1">
    <location>
        <begin position="87"/>
        <end position="106"/>
    </location>
</feature>
<dbReference type="OrthoDB" id="10460227at2759"/>
<evidence type="ECO:0000313" key="2">
    <source>
        <dbReference type="EMBL" id="RPB24902.1"/>
    </source>
</evidence>
<feature type="region of interest" description="Disordered" evidence="1">
    <location>
        <begin position="30"/>
        <end position="56"/>
    </location>
</feature>
<sequence>MNSFRNIFARLDFMGCLRLGVPFLASRATQQQDDNVNQSSMDERVEAPMENESGCSITEARDEALKEDINGDQARIRDYQRLNKDAVASKANNDEPMEEHPVVQEERRNKQVLDDLADLFGNWKPEGCAQGQKRAQEDLSKEDGVLQQVPERPLREPKRRCCQRQRAPPPPPPPELVPDFEGHLWCGEINLANDNWPLKWSSTRRASDIYYDAPTVDYDSGNWPDNPRLCRLIQEARAEQARELAHVVDAWMSELVPELAQEPIALGDVEMVNRGVEEQVQDMLHAQVLREQDEWEGRMRVELDGVDRIMTDAGEAGRPWDSQLRAENALGKYCTEGGAKSESEACQNQVPVLPEASTALIPASTPTAPPTDPTRPASPSPRKGKRGFHQIL</sequence>
<feature type="compositionally biased region" description="Pro residues" evidence="1">
    <location>
        <begin position="367"/>
        <end position="379"/>
    </location>
</feature>
<reference evidence="2 3" key="1">
    <citation type="journal article" date="2018" name="Nat. Ecol. Evol.">
        <title>Pezizomycetes genomes reveal the molecular basis of ectomycorrhizal truffle lifestyle.</title>
        <authorList>
            <person name="Murat C."/>
            <person name="Payen T."/>
            <person name="Noel B."/>
            <person name="Kuo A."/>
            <person name="Morin E."/>
            <person name="Chen J."/>
            <person name="Kohler A."/>
            <person name="Krizsan K."/>
            <person name="Balestrini R."/>
            <person name="Da Silva C."/>
            <person name="Montanini B."/>
            <person name="Hainaut M."/>
            <person name="Levati E."/>
            <person name="Barry K.W."/>
            <person name="Belfiori B."/>
            <person name="Cichocki N."/>
            <person name="Clum A."/>
            <person name="Dockter R.B."/>
            <person name="Fauchery L."/>
            <person name="Guy J."/>
            <person name="Iotti M."/>
            <person name="Le Tacon F."/>
            <person name="Lindquist E.A."/>
            <person name="Lipzen A."/>
            <person name="Malagnac F."/>
            <person name="Mello A."/>
            <person name="Molinier V."/>
            <person name="Miyauchi S."/>
            <person name="Poulain J."/>
            <person name="Riccioni C."/>
            <person name="Rubini A."/>
            <person name="Sitrit Y."/>
            <person name="Splivallo R."/>
            <person name="Traeger S."/>
            <person name="Wang M."/>
            <person name="Zifcakova L."/>
            <person name="Wipf D."/>
            <person name="Zambonelli A."/>
            <person name="Paolocci F."/>
            <person name="Nowrousian M."/>
            <person name="Ottonello S."/>
            <person name="Baldrian P."/>
            <person name="Spatafora J.W."/>
            <person name="Henrissat B."/>
            <person name="Nagy L.G."/>
            <person name="Aury J.M."/>
            <person name="Wincker P."/>
            <person name="Grigoriev I.V."/>
            <person name="Bonfante P."/>
            <person name="Martin F.M."/>
        </authorList>
    </citation>
    <scope>NUCLEOTIDE SEQUENCE [LARGE SCALE GENOMIC DNA]</scope>
    <source>
        <strain evidence="2 3">ATCC MYA-4762</strain>
    </source>
</reference>
<protein>
    <submittedName>
        <fullName evidence="2">Uncharacterized protein</fullName>
    </submittedName>
</protein>
<accession>A0A3N4LUM6</accession>
<feature type="region of interest" description="Disordered" evidence="1">
    <location>
        <begin position="124"/>
        <end position="174"/>
    </location>
</feature>
<dbReference type="Proteomes" id="UP000267821">
    <property type="component" value="Unassembled WGS sequence"/>
</dbReference>
<feature type="compositionally biased region" description="Basic and acidic residues" evidence="1">
    <location>
        <begin position="134"/>
        <end position="144"/>
    </location>
</feature>
<organism evidence="2 3">
    <name type="scientific">Terfezia boudieri ATCC MYA-4762</name>
    <dbReference type="NCBI Taxonomy" id="1051890"/>
    <lineage>
        <taxon>Eukaryota</taxon>
        <taxon>Fungi</taxon>
        <taxon>Dikarya</taxon>
        <taxon>Ascomycota</taxon>
        <taxon>Pezizomycotina</taxon>
        <taxon>Pezizomycetes</taxon>
        <taxon>Pezizales</taxon>
        <taxon>Pezizaceae</taxon>
        <taxon>Terfezia</taxon>
    </lineage>
</organism>